<dbReference type="AlphaFoldDB" id="A0A158GH52"/>
<reference evidence="1 2" key="1">
    <citation type="submission" date="2016-01" db="EMBL/GenBank/DDBJ databases">
        <authorList>
            <person name="Oliw E.H."/>
        </authorList>
    </citation>
    <scope>NUCLEOTIDE SEQUENCE [LARGE SCALE GENOMIC DNA]</scope>
    <source>
        <strain evidence="1">LMG 27134</strain>
    </source>
</reference>
<evidence type="ECO:0000313" key="1">
    <source>
        <dbReference type="EMBL" id="SAL31352.1"/>
    </source>
</evidence>
<sequence>MNRLCERASMKRNRRFVRTGMSAAQIGECPEADIAAVTPCRDGRLSLGRFDRAVAIEECSMLLFIHAGRVHVG</sequence>
<organism evidence="1 2">
    <name type="scientific">Caballeronia udeis</name>
    <dbReference type="NCBI Taxonomy" id="1232866"/>
    <lineage>
        <taxon>Bacteria</taxon>
        <taxon>Pseudomonadati</taxon>
        <taxon>Pseudomonadota</taxon>
        <taxon>Betaproteobacteria</taxon>
        <taxon>Burkholderiales</taxon>
        <taxon>Burkholderiaceae</taxon>
        <taxon>Caballeronia</taxon>
    </lineage>
</organism>
<gene>
    <name evidence="1" type="ORF">AWB69_02643</name>
</gene>
<evidence type="ECO:0000313" key="2">
    <source>
        <dbReference type="Proteomes" id="UP000054683"/>
    </source>
</evidence>
<dbReference type="Proteomes" id="UP000054683">
    <property type="component" value="Unassembled WGS sequence"/>
</dbReference>
<protein>
    <submittedName>
        <fullName evidence="1">Uncharacterized protein</fullName>
    </submittedName>
</protein>
<accession>A0A158GH52</accession>
<name>A0A158GH52_9BURK</name>
<proteinExistence type="predicted"/>
<dbReference type="EMBL" id="FCOK02000014">
    <property type="protein sequence ID" value="SAL31352.1"/>
    <property type="molecule type" value="Genomic_DNA"/>
</dbReference>